<feature type="region of interest" description="Disordered" evidence="1">
    <location>
        <begin position="20"/>
        <end position="65"/>
    </location>
</feature>
<evidence type="ECO:0008006" key="4">
    <source>
        <dbReference type="Google" id="ProtNLM"/>
    </source>
</evidence>
<accession>A0ABW4LI29</accession>
<evidence type="ECO:0000313" key="2">
    <source>
        <dbReference type="EMBL" id="MFD1722574.1"/>
    </source>
</evidence>
<proteinExistence type="predicted"/>
<name>A0ABW4LI29_9MICO</name>
<evidence type="ECO:0000313" key="3">
    <source>
        <dbReference type="Proteomes" id="UP001597347"/>
    </source>
</evidence>
<organism evidence="2 3">
    <name type="scientific">Amnibacterium endophyticum</name>
    <dbReference type="NCBI Taxonomy" id="2109337"/>
    <lineage>
        <taxon>Bacteria</taxon>
        <taxon>Bacillati</taxon>
        <taxon>Actinomycetota</taxon>
        <taxon>Actinomycetes</taxon>
        <taxon>Micrococcales</taxon>
        <taxon>Microbacteriaceae</taxon>
        <taxon>Amnibacterium</taxon>
    </lineage>
</organism>
<comment type="caution">
    <text evidence="2">The sequence shown here is derived from an EMBL/GenBank/DDBJ whole genome shotgun (WGS) entry which is preliminary data.</text>
</comment>
<keyword evidence="3" id="KW-1185">Reference proteome</keyword>
<gene>
    <name evidence="2" type="ORF">ACFSBI_13545</name>
</gene>
<protein>
    <recommendedName>
        <fullName evidence="4">Multidrug transporter</fullName>
    </recommendedName>
</protein>
<feature type="compositionally biased region" description="Basic and acidic residues" evidence="1">
    <location>
        <begin position="33"/>
        <end position="57"/>
    </location>
</feature>
<dbReference type="RefSeq" id="WP_377935794.1">
    <property type="nucleotide sequence ID" value="NZ_JBHUEA010000023.1"/>
</dbReference>
<reference evidence="3" key="1">
    <citation type="journal article" date="2019" name="Int. J. Syst. Evol. Microbiol.">
        <title>The Global Catalogue of Microorganisms (GCM) 10K type strain sequencing project: providing services to taxonomists for standard genome sequencing and annotation.</title>
        <authorList>
            <consortium name="The Broad Institute Genomics Platform"/>
            <consortium name="The Broad Institute Genome Sequencing Center for Infectious Disease"/>
            <person name="Wu L."/>
            <person name="Ma J."/>
        </authorList>
    </citation>
    <scope>NUCLEOTIDE SEQUENCE [LARGE SCALE GENOMIC DNA]</scope>
    <source>
        <strain evidence="3">CGMCC 1.12471</strain>
    </source>
</reference>
<dbReference type="EMBL" id="JBHUEA010000023">
    <property type="protein sequence ID" value="MFD1722574.1"/>
    <property type="molecule type" value="Genomic_DNA"/>
</dbReference>
<dbReference type="Proteomes" id="UP001597347">
    <property type="component" value="Unassembled WGS sequence"/>
</dbReference>
<sequence>MSDPEFEDVPGVEADTADVIEQAESAGGEPVDDALRSRERIPVEDAPLDERIARDADEAAGGAGV</sequence>
<evidence type="ECO:0000256" key="1">
    <source>
        <dbReference type="SAM" id="MobiDB-lite"/>
    </source>
</evidence>